<organism evidence="2">
    <name type="scientific">Spirodela intermedia</name>
    <name type="common">Intermediate duckweed</name>
    <dbReference type="NCBI Taxonomy" id="51605"/>
    <lineage>
        <taxon>Eukaryota</taxon>
        <taxon>Viridiplantae</taxon>
        <taxon>Streptophyta</taxon>
        <taxon>Embryophyta</taxon>
        <taxon>Tracheophyta</taxon>
        <taxon>Spermatophyta</taxon>
        <taxon>Magnoliopsida</taxon>
        <taxon>Liliopsida</taxon>
        <taxon>Araceae</taxon>
        <taxon>Lemnoideae</taxon>
        <taxon>Spirodela</taxon>
    </lineage>
</organism>
<feature type="region of interest" description="Disordered" evidence="1">
    <location>
        <begin position="1"/>
        <end position="21"/>
    </location>
</feature>
<sequence length="21" mass="2407">MKTPFSPAPSQTHPKPPHRKH</sequence>
<name>A0A7I8J3X0_SPIIN</name>
<evidence type="ECO:0000313" key="4">
    <source>
        <dbReference type="Proteomes" id="UP000663760"/>
    </source>
</evidence>
<gene>
    <name evidence="2" type="ORF">SI7747_08010470</name>
    <name evidence="3" type="ORF">SI8410_08011282</name>
</gene>
<evidence type="ECO:0000313" key="3">
    <source>
        <dbReference type="EMBL" id="CAA7400604.1"/>
    </source>
</evidence>
<dbReference type="EMBL" id="LR746271">
    <property type="protein sequence ID" value="CAA7400604.1"/>
    <property type="molecule type" value="Genomic_DNA"/>
</dbReference>
<evidence type="ECO:0000256" key="1">
    <source>
        <dbReference type="SAM" id="MobiDB-lite"/>
    </source>
</evidence>
<proteinExistence type="predicted"/>
<dbReference type="Proteomes" id="UP000663760">
    <property type="component" value="Chromosome 8"/>
</dbReference>
<dbReference type="EMBL" id="LR743595">
    <property type="protein sequence ID" value="CAA2624643.1"/>
    <property type="molecule type" value="Genomic_DNA"/>
</dbReference>
<accession>A0A7I8J3X0</accession>
<reference evidence="2" key="1">
    <citation type="submission" date="2019-12" db="EMBL/GenBank/DDBJ databases">
        <authorList>
            <person name="Scholz U."/>
            <person name="Mascher M."/>
            <person name="Fiebig A."/>
        </authorList>
    </citation>
    <scope>NUCLEOTIDE SEQUENCE</scope>
</reference>
<protein>
    <submittedName>
        <fullName evidence="2">Uncharacterized protein</fullName>
    </submittedName>
</protein>
<dbReference type="AlphaFoldDB" id="A0A7I8J3X0"/>
<evidence type="ECO:0000313" key="2">
    <source>
        <dbReference type="EMBL" id="CAA2624643.1"/>
    </source>
</evidence>
<keyword evidence="4" id="KW-1185">Reference proteome</keyword>